<comment type="caution">
    <text evidence="4">The sequence shown here is derived from an EMBL/GenBank/DDBJ whole genome shotgun (WGS) entry which is preliminary data.</text>
</comment>
<sequence length="151" mass="17633">MLVAKKEHHSYTKHKTKRKKVIKNKNNRKKSNIGVKLKIIFCSAIVFVSCIFLLSRYAYITKIRLDVSKLEKEVVTLNDKKSDLKIELEKIKDSGWIEQQAKEKINMRPAREDQLIYINVSSNDKKSNKQIAENKDSNFFSGIVDKILNMF</sequence>
<keyword evidence="3" id="KW-0472">Membrane</keyword>
<keyword evidence="3" id="KW-1133">Transmembrane helix</keyword>
<feature type="coiled-coil region" evidence="1">
    <location>
        <begin position="60"/>
        <end position="94"/>
    </location>
</feature>
<dbReference type="Pfam" id="PF04977">
    <property type="entry name" value="DivIC"/>
    <property type="match status" value="1"/>
</dbReference>
<dbReference type="AlphaFoldDB" id="A0A0L0WEM1"/>
<feature type="region of interest" description="Disordered" evidence="2">
    <location>
        <begin position="1"/>
        <end position="21"/>
    </location>
</feature>
<organism evidence="4 5">
    <name type="scientific">Gottschalkia purinilytica</name>
    <name type="common">Clostridium purinilyticum</name>
    <dbReference type="NCBI Taxonomy" id="1503"/>
    <lineage>
        <taxon>Bacteria</taxon>
        <taxon>Bacillati</taxon>
        <taxon>Bacillota</taxon>
        <taxon>Tissierellia</taxon>
        <taxon>Tissierellales</taxon>
        <taxon>Gottschalkiaceae</taxon>
        <taxon>Gottschalkia</taxon>
    </lineage>
</organism>
<dbReference type="EMBL" id="LGSS01000001">
    <property type="protein sequence ID" value="KNF09927.1"/>
    <property type="molecule type" value="Genomic_DNA"/>
</dbReference>
<name>A0A0L0WEM1_GOTPU</name>
<dbReference type="InterPro" id="IPR007060">
    <property type="entry name" value="FtsL/DivIC"/>
</dbReference>
<accession>A0A0L0WEM1</accession>
<keyword evidence="3" id="KW-0812">Transmembrane</keyword>
<evidence type="ECO:0000313" key="4">
    <source>
        <dbReference type="EMBL" id="KNF09927.1"/>
    </source>
</evidence>
<feature type="transmembrane region" description="Helical" evidence="3">
    <location>
        <begin position="37"/>
        <end position="59"/>
    </location>
</feature>
<dbReference type="RefSeq" id="WP_050353665.1">
    <property type="nucleotide sequence ID" value="NZ_LGSS01000001.1"/>
</dbReference>
<dbReference type="GO" id="GO:0051301">
    <property type="term" value="P:cell division"/>
    <property type="evidence" value="ECO:0007669"/>
    <property type="project" value="UniProtKB-KW"/>
</dbReference>
<evidence type="ECO:0000256" key="3">
    <source>
        <dbReference type="SAM" id="Phobius"/>
    </source>
</evidence>
<dbReference type="Proteomes" id="UP000037267">
    <property type="component" value="Unassembled WGS sequence"/>
</dbReference>
<keyword evidence="1" id="KW-0175">Coiled coil</keyword>
<evidence type="ECO:0000256" key="1">
    <source>
        <dbReference type="SAM" id="Coils"/>
    </source>
</evidence>
<gene>
    <name evidence="4" type="ORF">CLPU_1c00920</name>
</gene>
<keyword evidence="4" id="KW-0131">Cell cycle</keyword>
<protein>
    <submittedName>
        <fullName evidence="4">Cell division protein</fullName>
    </submittedName>
</protein>
<reference evidence="5" key="1">
    <citation type="submission" date="2015-07" db="EMBL/GenBank/DDBJ databases">
        <title>Draft genome sequence of the purine-degrading Gottschalkia purinilyticum DSM 1384 (formerly Clostridium purinilyticum).</title>
        <authorList>
            <person name="Poehlein A."/>
            <person name="Schiel-Bengelsdorf B."/>
            <person name="Bengelsdorf F.R."/>
            <person name="Daniel R."/>
            <person name="Duerre P."/>
        </authorList>
    </citation>
    <scope>NUCLEOTIDE SEQUENCE [LARGE SCALE GENOMIC DNA]</scope>
    <source>
        <strain evidence="5">DSM 1384</strain>
    </source>
</reference>
<dbReference type="OrthoDB" id="1707751at2"/>
<keyword evidence="5" id="KW-1185">Reference proteome</keyword>
<evidence type="ECO:0000256" key="2">
    <source>
        <dbReference type="SAM" id="MobiDB-lite"/>
    </source>
</evidence>
<dbReference type="STRING" id="1503.CLPU_1c00920"/>
<keyword evidence="4" id="KW-0132">Cell division</keyword>
<proteinExistence type="predicted"/>
<evidence type="ECO:0000313" key="5">
    <source>
        <dbReference type="Proteomes" id="UP000037267"/>
    </source>
</evidence>